<dbReference type="InterPro" id="IPR036390">
    <property type="entry name" value="WH_DNA-bd_sf"/>
</dbReference>
<name>A0ABV3YYP4_9PSED</name>
<evidence type="ECO:0000259" key="4">
    <source>
        <dbReference type="PROSITE" id="PS50956"/>
    </source>
</evidence>
<dbReference type="InterPro" id="IPR019888">
    <property type="entry name" value="Tscrpt_reg_AsnC-like"/>
</dbReference>
<evidence type="ECO:0000256" key="2">
    <source>
        <dbReference type="ARBA" id="ARBA00023125"/>
    </source>
</evidence>
<gene>
    <name evidence="5" type="ORF">AB5S05_20580</name>
</gene>
<dbReference type="SMART" id="SM00344">
    <property type="entry name" value="HTH_ASNC"/>
    <property type="match status" value="1"/>
</dbReference>
<accession>A0ABV3YYP4</accession>
<dbReference type="Pfam" id="PF01037">
    <property type="entry name" value="AsnC_trans_reg"/>
    <property type="match status" value="1"/>
</dbReference>
<dbReference type="PANTHER" id="PTHR30154">
    <property type="entry name" value="LEUCINE-RESPONSIVE REGULATORY PROTEIN"/>
    <property type="match status" value="1"/>
</dbReference>
<organism evidence="5 6">
    <name type="scientific">Pseudomonas zhanjiangensis</name>
    <dbReference type="NCBI Taxonomy" id="3239015"/>
    <lineage>
        <taxon>Bacteria</taxon>
        <taxon>Pseudomonadati</taxon>
        <taxon>Pseudomonadota</taxon>
        <taxon>Gammaproteobacteria</taxon>
        <taxon>Pseudomonadales</taxon>
        <taxon>Pseudomonadaceae</taxon>
        <taxon>Pseudomonas</taxon>
    </lineage>
</organism>
<keyword evidence="2" id="KW-0238">DNA-binding</keyword>
<dbReference type="InterPro" id="IPR019887">
    <property type="entry name" value="Tscrpt_reg_AsnC/Lrp_C"/>
</dbReference>
<evidence type="ECO:0000313" key="5">
    <source>
        <dbReference type="EMBL" id="MEX6504456.1"/>
    </source>
</evidence>
<dbReference type="Pfam" id="PF13412">
    <property type="entry name" value="HTH_24"/>
    <property type="match status" value="1"/>
</dbReference>
<dbReference type="Gene3D" id="1.10.10.10">
    <property type="entry name" value="Winged helix-like DNA-binding domain superfamily/Winged helix DNA-binding domain"/>
    <property type="match status" value="1"/>
</dbReference>
<dbReference type="SUPFAM" id="SSF46785">
    <property type="entry name" value="Winged helix' DNA-binding domain"/>
    <property type="match status" value="1"/>
</dbReference>
<keyword evidence="6" id="KW-1185">Reference proteome</keyword>
<dbReference type="InterPro" id="IPR011991">
    <property type="entry name" value="ArsR-like_HTH"/>
</dbReference>
<dbReference type="PROSITE" id="PS50956">
    <property type="entry name" value="HTH_ASNC_2"/>
    <property type="match status" value="1"/>
</dbReference>
<evidence type="ECO:0000256" key="3">
    <source>
        <dbReference type="ARBA" id="ARBA00023163"/>
    </source>
</evidence>
<evidence type="ECO:0000256" key="1">
    <source>
        <dbReference type="ARBA" id="ARBA00023015"/>
    </source>
</evidence>
<dbReference type="CDD" id="cd00090">
    <property type="entry name" value="HTH_ARSR"/>
    <property type="match status" value="1"/>
</dbReference>
<dbReference type="EMBL" id="JBFTEG010000026">
    <property type="protein sequence ID" value="MEX6504456.1"/>
    <property type="molecule type" value="Genomic_DNA"/>
</dbReference>
<dbReference type="InterPro" id="IPR036388">
    <property type="entry name" value="WH-like_DNA-bd_sf"/>
</dbReference>
<proteinExistence type="predicted"/>
<reference evidence="5 6" key="1">
    <citation type="submission" date="2024-07" db="EMBL/GenBank/DDBJ databases">
        <authorList>
            <person name="Li M."/>
        </authorList>
    </citation>
    <scope>NUCLEOTIDE SEQUENCE [LARGE SCALE GENOMIC DNA]</scope>
    <source>
        <strain evidence="5 6">25A3E</strain>
    </source>
</reference>
<protein>
    <submittedName>
        <fullName evidence="5">Lrp/AsnC family transcriptional regulator</fullName>
    </submittedName>
</protein>
<dbReference type="Proteomes" id="UP001560296">
    <property type="component" value="Unassembled WGS sequence"/>
</dbReference>
<dbReference type="SUPFAM" id="SSF54909">
    <property type="entry name" value="Dimeric alpha+beta barrel"/>
    <property type="match status" value="1"/>
</dbReference>
<evidence type="ECO:0000313" key="6">
    <source>
        <dbReference type="Proteomes" id="UP001560296"/>
    </source>
</evidence>
<dbReference type="InterPro" id="IPR011008">
    <property type="entry name" value="Dimeric_a/b-barrel"/>
</dbReference>
<sequence>MKEITLDRTDICILNAVQQHGQISKSKLSELVNLSPTPCWLRLTRLKKAGLITGYRGEINIGKLIELTKVVVTISLKAHKKSDFELFEKCIQEIDEVVECSATGGGSDYVMKVVTSSLREFQDIIEGLLNKEVGIDRYYIHILTREIKSTPPNLSMLLGNKGKHGA</sequence>
<feature type="domain" description="HTH asnC-type" evidence="4">
    <location>
        <begin position="6"/>
        <end position="73"/>
    </location>
</feature>
<comment type="caution">
    <text evidence="5">The sequence shown here is derived from an EMBL/GenBank/DDBJ whole genome shotgun (WGS) entry which is preliminary data.</text>
</comment>
<dbReference type="RefSeq" id="WP_369289391.1">
    <property type="nucleotide sequence ID" value="NZ_JBFTEG010000026.1"/>
</dbReference>
<keyword evidence="3" id="KW-0804">Transcription</keyword>
<dbReference type="PRINTS" id="PR00033">
    <property type="entry name" value="HTHASNC"/>
</dbReference>
<dbReference type="Gene3D" id="3.30.70.920">
    <property type="match status" value="1"/>
</dbReference>
<dbReference type="PANTHER" id="PTHR30154:SF34">
    <property type="entry name" value="TRANSCRIPTIONAL REGULATOR AZLB"/>
    <property type="match status" value="1"/>
</dbReference>
<keyword evidence="1" id="KW-0805">Transcription regulation</keyword>
<dbReference type="InterPro" id="IPR000485">
    <property type="entry name" value="AsnC-type_HTH_dom"/>
</dbReference>